<sequence>MKTLYLKSAILVIAATLLPASCGKDKEPENKTTETISVKTEPLAMQTLDKEIIVSGQFSTDDEVDLSFKTGGLIKNIYVKEGDYVQKGQVLAELDLTEIGSGTAQSRLAIEKATRDYNRVMALYKDSVATLEQLQNAKTLLNIAQEQNQAANFNYKYSKIYAPKNGYVLRKTANAGQLVNPGDPVIRVNGAGQASWILKAGISDRDWAAVAVGDKATLSSETLAGKNIGGTIVRKSQGIDPYSSTFFVEIGIDNKVSGLASGMFGSARIAASNKTKAFVVPYEALMDANAKTGFVFVTNDGKTAIKVPVVIDRITNEKVIIASGLEGYKYLIVTGNAYLTDKSSIKVIQ</sequence>
<dbReference type="PANTHER" id="PTHR30469:SF38">
    <property type="entry name" value="HLYD FAMILY SECRETION PROTEIN"/>
    <property type="match status" value="1"/>
</dbReference>
<dbReference type="Proteomes" id="UP000216605">
    <property type="component" value="Unassembled WGS sequence"/>
</dbReference>
<dbReference type="InterPro" id="IPR058647">
    <property type="entry name" value="BSH_CzcB-like"/>
</dbReference>
<organism evidence="5 6">
    <name type="scientific">Flavobacterium cyanobacteriorum</name>
    <dbReference type="NCBI Taxonomy" id="2022802"/>
    <lineage>
        <taxon>Bacteria</taxon>
        <taxon>Pseudomonadati</taxon>
        <taxon>Bacteroidota</taxon>
        <taxon>Flavobacteriia</taxon>
        <taxon>Flavobacteriales</taxon>
        <taxon>Flavobacteriaceae</taxon>
        <taxon>Flavobacterium</taxon>
    </lineage>
</organism>
<feature type="chain" id="PRO_5013507378" description="CzcB-like barrel-sandwich hybrid domain-containing protein" evidence="2">
    <location>
        <begin position="24"/>
        <end position="349"/>
    </location>
</feature>
<dbReference type="GO" id="GO:1990281">
    <property type="term" value="C:efflux pump complex"/>
    <property type="evidence" value="ECO:0007669"/>
    <property type="project" value="TreeGrafter"/>
</dbReference>
<evidence type="ECO:0000313" key="4">
    <source>
        <dbReference type="EMBL" id="OYQ32983.1"/>
    </source>
</evidence>
<dbReference type="EMBL" id="NOXV01000279">
    <property type="protein sequence ID" value="OYQ35729.1"/>
    <property type="molecule type" value="Genomic_DNA"/>
</dbReference>
<dbReference type="OrthoDB" id="9798190at2"/>
<feature type="signal peptide" evidence="2">
    <location>
        <begin position="1"/>
        <end position="23"/>
    </location>
</feature>
<gene>
    <name evidence="5" type="ORF">CHU92_10470</name>
    <name evidence="4" type="ORF">CHU92_13760</name>
</gene>
<reference evidence="5 6" key="1">
    <citation type="submission" date="2017-07" db="EMBL/GenBank/DDBJ databases">
        <title>Flavobacterium cyanobacteriorum sp. nov., isolated from cyanobacterial aggregates in a eutrophic lake.</title>
        <authorList>
            <person name="Cai H."/>
        </authorList>
    </citation>
    <scope>NUCLEOTIDE SEQUENCE [LARGE SCALE GENOMIC DNA]</scope>
    <source>
        <strain evidence="5 6">TH021</strain>
    </source>
</reference>
<proteinExistence type="inferred from homology"/>
<keyword evidence="2" id="KW-0732">Signal</keyword>
<keyword evidence="6" id="KW-1185">Reference proteome</keyword>
<dbReference type="GO" id="GO:0015562">
    <property type="term" value="F:efflux transmembrane transporter activity"/>
    <property type="evidence" value="ECO:0007669"/>
    <property type="project" value="TreeGrafter"/>
</dbReference>
<dbReference type="Gene3D" id="2.40.420.20">
    <property type="match status" value="1"/>
</dbReference>
<comment type="caution">
    <text evidence="5">The sequence shown here is derived from an EMBL/GenBank/DDBJ whole genome shotgun (WGS) entry which is preliminary data.</text>
</comment>
<protein>
    <recommendedName>
        <fullName evidence="3">CzcB-like barrel-sandwich hybrid domain-containing protein</fullName>
    </recommendedName>
</protein>
<evidence type="ECO:0000259" key="3">
    <source>
        <dbReference type="Pfam" id="PF25973"/>
    </source>
</evidence>
<dbReference type="AlphaFoldDB" id="A0A255Z2R7"/>
<dbReference type="Pfam" id="PF25973">
    <property type="entry name" value="BSH_CzcB"/>
    <property type="match status" value="1"/>
</dbReference>
<feature type="domain" description="CzcB-like barrel-sandwich hybrid" evidence="3">
    <location>
        <begin position="68"/>
        <end position="188"/>
    </location>
</feature>
<evidence type="ECO:0000313" key="6">
    <source>
        <dbReference type="Proteomes" id="UP000216605"/>
    </source>
</evidence>
<dbReference type="Gene3D" id="2.40.30.170">
    <property type="match status" value="1"/>
</dbReference>
<dbReference type="NCBIfam" id="TIGR01730">
    <property type="entry name" value="RND_mfp"/>
    <property type="match status" value="1"/>
</dbReference>
<dbReference type="Gene3D" id="2.40.50.100">
    <property type="match status" value="1"/>
</dbReference>
<dbReference type="InterPro" id="IPR006143">
    <property type="entry name" value="RND_pump_MFP"/>
</dbReference>
<dbReference type="EMBL" id="NOXV01000302">
    <property type="protein sequence ID" value="OYQ32983.1"/>
    <property type="molecule type" value="Genomic_DNA"/>
</dbReference>
<evidence type="ECO:0000256" key="1">
    <source>
        <dbReference type="ARBA" id="ARBA00009477"/>
    </source>
</evidence>
<dbReference type="RefSeq" id="WP_094415331.1">
    <property type="nucleotide sequence ID" value="NZ_NOXV01000279.1"/>
</dbReference>
<accession>A0A255Z2R7</accession>
<dbReference type="PANTHER" id="PTHR30469">
    <property type="entry name" value="MULTIDRUG RESISTANCE PROTEIN MDTA"/>
    <property type="match status" value="1"/>
</dbReference>
<evidence type="ECO:0000256" key="2">
    <source>
        <dbReference type="SAM" id="SignalP"/>
    </source>
</evidence>
<name>A0A255Z2R7_9FLAO</name>
<evidence type="ECO:0000313" key="5">
    <source>
        <dbReference type="EMBL" id="OYQ35729.1"/>
    </source>
</evidence>
<dbReference type="SUPFAM" id="SSF111369">
    <property type="entry name" value="HlyD-like secretion proteins"/>
    <property type="match status" value="1"/>
</dbReference>
<comment type="similarity">
    <text evidence="1">Belongs to the membrane fusion protein (MFP) (TC 8.A.1) family.</text>
</comment>